<name>A0A4U1BAH5_9GAMM</name>
<dbReference type="InterPro" id="IPR003594">
    <property type="entry name" value="HATPase_dom"/>
</dbReference>
<keyword evidence="3 4" id="KW-0597">Phosphoprotein</keyword>
<dbReference type="EC" id="2.7.13.3" evidence="2"/>
<dbReference type="InterPro" id="IPR005467">
    <property type="entry name" value="His_kinase_dom"/>
</dbReference>
<evidence type="ECO:0000259" key="7">
    <source>
        <dbReference type="PROSITE" id="PS50110"/>
    </source>
</evidence>
<dbReference type="InterPro" id="IPR003661">
    <property type="entry name" value="HisK_dim/P_dom"/>
</dbReference>
<dbReference type="PROSITE" id="PS50110">
    <property type="entry name" value="RESPONSE_REGULATORY"/>
    <property type="match status" value="1"/>
</dbReference>
<dbReference type="CDD" id="cd00075">
    <property type="entry name" value="HATPase"/>
    <property type="match status" value="1"/>
</dbReference>
<dbReference type="Gene3D" id="3.30.565.10">
    <property type="entry name" value="Histidine kinase-like ATPase, C-terminal domain"/>
    <property type="match status" value="1"/>
</dbReference>
<dbReference type="CDD" id="cd00082">
    <property type="entry name" value="HisKA"/>
    <property type="match status" value="1"/>
</dbReference>
<dbReference type="PANTHER" id="PTHR43547">
    <property type="entry name" value="TWO-COMPONENT HISTIDINE KINASE"/>
    <property type="match status" value="1"/>
</dbReference>
<organism evidence="8 9">
    <name type="scientific">Thalassotalea mangrovi</name>
    <dbReference type="NCBI Taxonomy" id="2572245"/>
    <lineage>
        <taxon>Bacteria</taxon>
        <taxon>Pseudomonadati</taxon>
        <taxon>Pseudomonadota</taxon>
        <taxon>Gammaproteobacteria</taxon>
        <taxon>Alteromonadales</taxon>
        <taxon>Colwelliaceae</taxon>
        <taxon>Thalassotalea</taxon>
    </lineage>
</organism>
<dbReference type="Gene3D" id="1.10.287.130">
    <property type="match status" value="1"/>
</dbReference>
<dbReference type="AlphaFoldDB" id="A0A4U1BAH5"/>
<dbReference type="OrthoDB" id="9772100at2"/>
<dbReference type="Gene3D" id="3.40.50.2300">
    <property type="match status" value="1"/>
</dbReference>
<dbReference type="EMBL" id="SWDB01000001">
    <property type="protein sequence ID" value="TKB47833.1"/>
    <property type="molecule type" value="Genomic_DNA"/>
</dbReference>
<comment type="caution">
    <text evidence="8">The sequence shown here is derived from an EMBL/GenBank/DDBJ whole genome shotgun (WGS) entry which is preliminary data.</text>
</comment>
<keyword evidence="5" id="KW-0812">Transmembrane</keyword>
<feature type="transmembrane region" description="Helical" evidence="5">
    <location>
        <begin position="761"/>
        <end position="778"/>
    </location>
</feature>
<feature type="domain" description="Histidine kinase" evidence="6">
    <location>
        <begin position="837"/>
        <end position="1046"/>
    </location>
</feature>
<evidence type="ECO:0000256" key="3">
    <source>
        <dbReference type="ARBA" id="ARBA00022553"/>
    </source>
</evidence>
<feature type="domain" description="Response regulatory" evidence="7">
    <location>
        <begin position="1061"/>
        <end position="1174"/>
    </location>
</feature>
<dbReference type="SUPFAM" id="SSF52172">
    <property type="entry name" value="CheY-like"/>
    <property type="match status" value="1"/>
</dbReference>
<dbReference type="RefSeq" id="WP_136734021.1">
    <property type="nucleotide sequence ID" value="NZ_SWDB01000001.1"/>
</dbReference>
<feature type="modified residue" description="4-aspartylphosphate" evidence="4">
    <location>
        <position position="1109"/>
    </location>
</feature>
<dbReference type="PANTHER" id="PTHR43547:SF2">
    <property type="entry name" value="HYBRID SIGNAL TRANSDUCTION HISTIDINE KINASE C"/>
    <property type="match status" value="1"/>
</dbReference>
<keyword evidence="9" id="KW-1185">Reference proteome</keyword>
<dbReference type="GO" id="GO:0000155">
    <property type="term" value="F:phosphorelay sensor kinase activity"/>
    <property type="evidence" value="ECO:0007669"/>
    <property type="project" value="InterPro"/>
</dbReference>
<dbReference type="SUPFAM" id="SSF55874">
    <property type="entry name" value="ATPase domain of HSP90 chaperone/DNA topoisomerase II/histidine kinase"/>
    <property type="match status" value="1"/>
</dbReference>
<evidence type="ECO:0000313" key="9">
    <source>
        <dbReference type="Proteomes" id="UP000307999"/>
    </source>
</evidence>
<evidence type="ECO:0000259" key="6">
    <source>
        <dbReference type="PROSITE" id="PS50109"/>
    </source>
</evidence>
<dbReference type="InterPro" id="IPR036097">
    <property type="entry name" value="HisK_dim/P_sf"/>
</dbReference>
<gene>
    <name evidence="8" type="ORF">E8M12_00035</name>
</gene>
<dbReference type="Gene3D" id="2.130.10.10">
    <property type="entry name" value="YVTN repeat-like/Quinoprotein amine dehydrogenase"/>
    <property type="match status" value="2"/>
</dbReference>
<proteinExistence type="predicted"/>
<dbReference type="Gene3D" id="2.60.40.10">
    <property type="entry name" value="Immunoglobulins"/>
    <property type="match status" value="1"/>
</dbReference>
<evidence type="ECO:0000256" key="5">
    <source>
        <dbReference type="SAM" id="Phobius"/>
    </source>
</evidence>
<dbReference type="SUPFAM" id="SSF47384">
    <property type="entry name" value="Homodimeric domain of signal transducing histidine kinase"/>
    <property type="match status" value="1"/>
</dbReference>
<dbReference type="SMART" id="SM00387">
    <property type="entry name" value="HATPase_c"/>
    <property type="match status" value="1"/>
</dbReference>
<reference evidence="8 9" key="1">
    <citation type="submission" date="2019-04" db="EMBL/GenBank/DDBJ databases">
        <title>Thalassotalea guangxiensis sp. nov., isolated from sediment of the coastal wetland.</title>
        <authorList>
            <person name="Zheng S."/>
            <person name="Zhang D."/>
        </authorList>
    </citation>
    <scope>NUCLEOTIDE SEQUENCE [LARGE SCALE GENOMIC DNA]</scope>
    <source>
        <strain evidence="8 9">ZS-4</strain>
    </source>
</reference>
<comment type="catalytic activity">
    <reaction evidence="1">
        <text>ATP + protein L-histidine = ADP + protein N-phospho-L-histidine.</text>
        <dbReference type="EC" id="2.7.13.3"/>
    </reaction>
</comment>
<dbReference type="InterPro" id="IPR036890">
    <property type="entry name" value="HATPase_C_sf"/>
</dbReference>
<dbReference type="Pfam" id="PF02518">
    <property type="entry name" value="HATPase_c"/>
    <property type="match status" value="1"/>
</dbReference>
<dbReference type="InterPro" id="IPR011044">
    <property type="entry name" value="Quino_amine_DH_bsu"/>
</dbReference>
<evidence type="ECO:0000313" key="8">
    <source>
        <dbReference type="EMBL" id="TKB47833.1"/>
    </source>
</evidence>
<evidence type="ECO:0000256" key="4">
    <source>
        <dbReference type="PROSITE-ProRule" id="PRU00169"/>
    </source>
</evidence>
<protein>
    <recommendedName>
        <fullName evidence="2">histidine kinase</fullName>
        <ecNumber evidence="2">2.7.13.3</ecNumber>
    </recommendedName>
</protein>
<keyword evidence="5" id="KW-0472">Membrane</keyword>
<dbReference type="Pfam" id="PF00072">
    <property type="entry name" value="Response_reg"/>
    <property type="match status" value="1"/>
</dbReference>
<dbReference type="InterPro" id="IPR013783">
    <property type="entry name" value="Ig-like_fold"/>
</dbReference>
<accession>A0A4U1BAH5</accession>
<dbReference type="PRINTS" id="PR00344">
    <property type="entry name" value="BCTRLSENSOR"/>
</dbReference>
<keyword evidence="5" id="KW-1133">Transmembrane helix</keyword>
<dbReference type="InterPro" id="IPR001789">
    <property type="entry name" value="Sig_transdc_resp-reg_receiver"/>
</dbReference>
<dbReference type="InterPro" id="IPR011006">
    <property type="entry name" value="CheY-like_superfamily"/>
</dbReference>
<dbReference type="SUPFAM" id="SSF101898">
    <property type="entry name" value="NHL repeat"/>
    <property type="match status" value="1"/>
</dbReference>
<dbReference type="PROSITE" id="PS50109">
    <property type="entry name" value="HIS_KIN"/>
    <property type="match status" value="1"/>
</dbReference>
<dbReference type="InterPro" id="IPR015943">
    <property type="entry name" value="WD40/YVTN_repeat-like_dom_sf"/>
</dbReference>
<dbReference type="SUPFAM" id="SSF50969">
    <property type="entry name" value="YVTN repeat-like/Quinoprotein amine dehydrogenase"/>
    <property type="match status" value="1"/>
</dbReference>
<evidence type="ECO:0000256" key="2">
    <source>
        <dbReference type="ARBA" id="ARBA00012438"/>
    </source>
</evidence>
<dbReference type="InterPro" id="IPR004358">
    <property type="entry name" value="Sig_transdc_His_kin-like_C"/>
</dbReference>
<sequence length="1176" mass="132158">MGAFFHKFTMMLSCITIFYGGLGSVVSAESSVTPLIIKAEQQHHITATSLTVQNGLSSNSVQDLEFDRFHRLWVATQDGVNLVDANNVVVFTAGQAEKTLKSGYINELAADYHDGLWVVTNKSLERINIVDMTVTDITPQLGEWTSLKNLLRWDREHMAFLLDGKIFLLHTQTLHIRQYPKRIGAVKNIIRSGDRILAYLDHGFSWIDPKTFVQTPHFAAPPESETVINFTVDSQQSLWLVTLSSRVYQCNNKGCQVISFIDDNQRSVTIGKVISNETELYALSTNGLFVIDQSRATVRLIKSDNRSDLFQKRPFHHQLLFSENNDLLVGTMGGVFYLSANYNSISSYPDLDALFEQEMLGVAKVKSGGQEVLVIAGAEQLLYFSEHNGQLQLLKRLAYPENFEPVYFISTKNGVFLNSYRSGTLQVTYNGWQKLTDSIPGLAGNPQMLMDIRDLANGHRLLLFPEELLLLKPIDDQYKLVWQEALPTDLAFNVLVHQQQLFIATFDDGLLITPFSATKPPQTWQTMAEDIMLSGLKEVDGRLMLLTIGNGLWQLQRTQGQWQHEPISGNARLLNRVAMCLAPYVDEQWLLSTQRGVSILGSQFNFQQNLTIFDGLSHRESIHFGCTQINKHTVNLGFRGVTIFHQPIASKQSPQLQWVATYQDGNSFAMDASENEFVLPRQLSFHTAISFLPVPARATIEYRLAENEGSWIAQDDTTVRLSSLSPGNYQLQVRARLFDGTLTDTLTYPFIISPPVWQQPMALFVYALLLIVLVLWIFRQIVSSKLERLALLEQQRTLQENYTKELQSEITQRTRELEQKQQDSIQEQQEKARFITGASHDLRNLVSLLKLKVTGAKPSADSVQPAETKLADIVENLDHLTDDIVQLSKLDVGVIKPVFKTCDVNQLIDASLELFVAASARKNIELEKANADIEHVLTDIHLLSRMLNNLIDNAIKNTPTGGKVSIAVTRCDGNCMISIRDTGPGLPEPVRQQWPRAFLRGTDAYTGSGLGLSIVAKIAELLNISVSYHQARGQGATFTMTVPRAVDLRRESLSLKSHHVTVAIIEDDPQQLQWLSETLAAKGYHPEPFSSAQAFFDGGRQDYQVIISDVDLGDGKDGIDYLADYQRQLVSKGSIIYISGDLKSRNRTLDLDKVYFLAKPIKLKKLERLLLRGIEK</sequence>
<dbReference type="SMART" id="SM00448">
    <property type="entry name" value="REC"/>
    <property type="match status" value="1"/>
</dbReference>
<dbReference type="Proteomes" id="UP000307999">
    <property type="component" value="Unassembled WGS sequence"/>
</dbReference>
<evidence type="ECO:0000256" key="1">
    <source>
        <dbReference type="ARBA" id="ARBA00000085"/>
    </source>
</evidence>